<evidence type="ECO:0000313" key="1">
    <source>
        <dbReference type="EMBL" id="WQZ00643.1"/>
    </source>
</evidence>
<sequence>MVTGWLSFSRLIGLRVIPYRVRLKGINLSLLCQHSSIQLTIGILKEPSVRATIKTIT</sequence>
<accession>A0ABZ0ZXG6</accession>
<evidence type="ECO:0000313" key="2">
    <source>
        <dbReference type="Proteomes" id="UP001327463"/>
    </source>
</evidence>
<keyword evidence="2" id="KW-1185">Reference proteome</keyword>
<protein>
    <submittedName>
        <fullName evidence="1">Uncharacterized protein</fullName>
    </submittedName>
</protein>
<dbReference type="Proteomes" id="UP001327463">
    <property type="component" value="Segment"/>
</dbReference>
<proteinExistence type="predicted"/>
<organism evidence="1 2">
    <name type="scientific">Klebsiella phage vB_KpnP_cmc355D</name>
    <dbReference type="NCBI Taxonomy" id="3110534"/>
    <lineage>
        <taxon>Viruses</taxon>
        <taxon>Duplodnaviria</taxon>
        <taxon>Heunggongvirae</taxon>
        <taxon>Uroviricota</taxon>
        <taxon>Caudoviricetes</taxon>
        <taxon>Autographivirales</taxon>
        <taxon>Autotranscriptaviridae</taxon>
        <taxon>Studiervirinae</taxon>
        <taxon>Benllochvirus</taxon>
        <taxon>Benllochvirus cmc355D</taxon>
    </lineage>
</organism>
<dbReference type="EMBL" id="OR915848">
    <property type="protein sequence ID" value="WQZ00643.1"/>
    <property type="molecule type" value="Genomic_DNA"/>
</dbReference>
<reference evidence="1 2" key="1">
    <citation type="submission" date="2023-12" db="EMBL/GenBank/DDBJ databases">
        <authorList>
            <person name="Geng H."/>
            <person name="Luan G."/>
        </authorList>
    </citation>
    <scope>NUCLEOTIDE SEQUENCE [LARGE SCALE GENOMIC DNA]</scope>
</reference>
<name>A0ABZ0ZXG6_9CAUD</name>